<name>A0A382G388_9ZZZZ</name>
<accession>A0A382G388</accession>
<dbReference type="EMBL" id="UINC01053036">
    <property type="protein sequence ID" value="SVB69074.1"/>
    <property type="molecule type" value="Genomic_DNA"/>
</dbReference>
<dbReference type="InterPro" id="IPR022742">
    <property type="entry name" value="Hydrolase_4"/>
</dbReference>
<feature type="domain" description="Serine aminopeptidase S33" evidence="1">
    <location>
        <begin position="17"/>
        <end position="193"/>
    </location>
</feature>
<gene>
    <name evidence="2" type="ORF">METZ01_LOCUS221928</name>
</gene>
<sequence length="194" mass="22505">MKLYYQKFFLPNKKIIGKIFYLHGYATNNTYWSTEICKKLAENGYCVYTLDYEGHGKSDGLWVYIEDFSFIEKDVSDFIVQIINKEYRNLKTFLIGDSMGGAVAINVLKKQKHLSSGCVLIAPMIKISDNAKPSEYIRDFLIYLCDYIPTFPILPNNNLPESGFHPLVSRRVIYSNPLIYNQKPRLKTALELYK</sequence>
<dbReference type="AlphaFoldDB" id="A0A382G388"/>
<dbReference type="PRINTS" id="PR00111">
    <property type="entry name" value="ABHYDROLASE"/>
</dbReference>
<evidence type="ECO:0000313" key="2">
    <source>
        <dbReference type="EMBL" id="SVB69074.1"/>
    </source>
</evidence>
<proteinExistence type="predicted"/>
<protein>
    <recommendedName>
        <fullName evidence="1">Serine aminopeptidase S33 domain-containing protein</fullName>
    </recommendedName>
</protein>
<dbReference type="Gene3D" id="3.40.50.1820">
    <property type="entry name" value="alpha/beta hydrolase"/>
    <property type="match status" value="1"/>
</dbReference>
<dbReference type="InterPro" id="IPR029058">
    <property type="entry name" value="AB_hydrolase_fold"/>
</dbReference>
<evidence type="ECO:0000259" key="1">
    <source>
        <dbReference type="Pfam" id="PF12146"/>
    </source>
</evidence>
<dbReference type="PANTHER" id="PTHR11614">
    <property type="entry name" value="PHOSPHOLIPASE-RELATED"/>
    <property type="match status" value="1"/>
</dbReference>
<dbReference type="SUPFAM" id="SSF53474">
    <property type="entry name" value="alpha/beta-Hydrolases"/>
    <property type="match status" value="1"/>
</dbReference>
<feature type="non-terminal residue" evidence="2">
    <location>
        <position position="194"/>
    </location>
</feature>
<dbReference type="InterPro" id="IPR000073">
    <property type="entry name" value="AB_hydrolase_1"/>
</dbReference>
<reference evidence="2" key="1">
    <citation type="submission" date="2018-05" db="EMBL/GenBank/DDBJ databases">
        <authorList>
            <person name="Lanie J.A."/>
            <person name="Ng W.-L."/>
            <person name="Kazmierczak K.M."/>
            <person name="Andrzejewski T.M."/>
            <person name="Davidsen T.M."/>
            <person name="Wayne K.J."/>
            <person name="Tettelin H."/>
            <person name="Glass J.I."/>
            <person name="Rusch D."/>
            <person name="Podicherti R."/>
            <person name="Tsui H.-C.T."/>
            <person name="Winkler M.E."/>
        </authorList>
    </citation>
    <scope>NUCLEOTIDE SEQUENCE</scope>
</reference>
<dbReference type="InterPro" id="IPR051044">
    <property type="entry name" value="MAG_DAG_Lipase"/>
</dbReference>
<dbReference type="Pfam" id="PF12146">
    <property type="entry name" value="Hydrolase_4"/>
    <property type="match status" value="1"/>
</dbReference>
<organism evidence="2">
    <name type="scientific">marine metagenome</name>
    <dbReference type="NCBI Taxonomy" id="408172"/>
    <lineage>
        <taxon>unclassified sequences</taxon>
        <taxon>metagenomes</taxon>
        <taxon>ecological metagenomes</taxon>
    </lineage>
</organism>